<accession>A0A562VDZ6</accession>
<dbReference type="Gene3D" id="3.40.50.720">
    <property type="entry name" value="NAD(P)-binding Rossmann-like Domain"/>
    <property type="match status" value="1"/>
</dbReference>
<dbReference type="PANTHER" id="PTHR43162">
    <property type="match status" value="1"/>
</dbReference>
<evidence type="ECO:0000313" key="3">
    <source>
        <dbReference type="Proteomes" id="UP000321617"/>
    </source>
</evidence>
<dbReference type="InterPro" id="IPR036291">
    <property type="entry name" value="NAD(P)-bd_dom_sf"/>
</dbReference>
<dbReference type="EMBL" id="VLLL01000005">
    <property type="protein sequence ID" value="TWJ16085.1"/>
    <property type="molecule type" value="Genomic_DNA"/>
</dbReference>
<reference evidence="2 3" key="1">
    <citation type="journal article" date="2013" name="Stand. Genomic Sci.">
        <title>Genomic Encyclopedia of Type Strains, Phase I: The one thousand microbial genomes (KMG-I) project.</title>
        <authorList>
            <person name="Kyrpides N.C."/>
            <person name="Woyke T."/>
            <person name="Eisen J.A."/>
            <person name="Garrity G."/>
            <person name="Lilburn T.G."/>
            <person name="Beck B.J."/>
            <person name="Whitman W.B."/>
            <person name="Hugenholtz P."/>
            <person name="Klenk H.P."/>
        </authorList>
    </citation>
    <scope>NUCLEOTIDE SEQUENCE [LARGE SCALE GENOMIC DNA]</scope>
    <source>
        <strain evidence="2 3">DSM 45044</strain>
    </source>
</reference>
<dbReference type="OrthoDB" id="116343at2"/>
<dbReference type="SUPFAM" id="SSF51735">
    <property type="entry name" value="NAD(P)-binding Rossmann-fold domains"/>
    <property type="match status" value="1"/>
</dbReference>
<dbReference type="Pfam" id="PF05368">
    <property type="entry name" value="NmrA"/>
    <property type="match status" value="1"/>
</dbReference>
<evidence type="ECO:0000259" key="1">
    <source>
        <dbReference type="Pfam" id="PF05368"/>
    </source>
</evidence>
<comment type="caution">
    <text evidence="2">The sequence shown here is derived from an EMBL/GenBank/DDBJ whole genome shotgun (WGS) entry which is preliminary data.</text>
</comment>
<organism evidence="2 3">
    <name type="scientific">Stackebrandtia albiflava</name>
    <dbReference type="NCBI Taxonomy" id="406432"/>
    <lineage>
        <taxon>Bacteria</taxon>
        <taxon>Bacillati</taxon>
        <taxon>Actinomycetota</taxon>
        <taxon>Actinomycetes</taxon>
        <taxon>Glycomycetales</taxon>
        <taxon>Glycomycetaceae</taxon>
        <taxon>Stackebrandtia</taxon>
    </lineage>
</organism>
<name>A0A562VDZ6_9ACTN</name>
<dbReference type="PANTHER" id="PTHR43162:SF1">
    <property type="entry name" value="PRESTALK A DIFFERENTIATION PROTEIN A"/>
    <property type="match status" value="1"/>
</dbReference>
<feature type="domain" description="NmrA-like" evidence="1">
    <location>
        <begin position="2"/>
        <end position="99"/>
    </location>
</feature>
<dbReference type="InterPro" id="IPR051604">
    <property type="entry name" value="Ergot_Alk_Oxidoreductase"/>
</dbReference>
<proteinExistence type="predicted"/>
<protein>
    <submittedName>
        <fullName evidence="2">Uncharacterized protein YbjT (DUF2867 family)</fullName>
    </submittedName>
</protein>
<keyword evidence="3" id="KW-1185">Reference proteome</keyword>
<dbReference type="AlphaFoldDB" id="A0A562VDZ6"/>
<gene>
    <name evidence="2" type="ORF">LX16_1807</name>
</gene>
<dbReference type="InterPro" id="IPR008030">
    <property type="entry name" value="NmrA-like"/>
</dbReference>
<dbReference type="RefSeq" id="WP_147135882.1">
    <property type="nucleotide sequence ID" value="NZ_BAABIJ010000001.1"/>
</dbReference>
<evidence type="ECO:0000313" key="2">
    <source>
        <dbReference type="EMBL" id="TWJ16085.1"/>
    </source>
</evidence>
<dbReference type="Proteomes" id="UP000321617">
    <property type="component" value="Unassembled WGS sequence"/>
</dbReference>
<dbReference type="Gene3D" id="3.90.25.10">
    <property type="entry name" value="UDP-galactose 4-epimerase, domain 1"/>
    <property type="match status" value="1"/>
</dbReference>
<sequence>MTILVTGATGNVGHHLVRELHEAGHPVRALTRDAGRAAARLPRGVDVVEGDLADTATLTTAFQGVTAAHLINFGGDDYAILPNGDDIVRLAVASGVRKVTLLSGWDRGSVDEAVESSTLEWTRLMPGEFMSNARDWAETVRATGRISEPFGDAHSPMSHEADIAAVAAVALTGDGHHAQTYQIGAPTSISMREKVRVLAEAVGQDIEFVELTPEQSRRRDVENGVPRHMIDFKIEVFGGLPTEPYPLEGAAVVERLTGRPAYDFARWARENADAFRR</sequence>